<dbReference type="EMBL" id="LCZI01000014">
    <property type="protein sequence ID" value="KKZ68818.1"/>
    <property type="molecule type" value="Genomic_DNA"/>
</dbReference>
<organism evidence="1 2">
    <name type="scientific">[Emmonsia] crescens</name>
    <dbReference type="NCBI Taxonomy" id="73230"/>
    <lineage>
        <taxon>Eukaryota</taxon>
        <taxon>Fungi</taxon>
        <taxon>Dikarya</taxon>
        <taxon>Ascomycota</taxon>
        <taxon>Pezizomycotina</taxon>
        <taxon>Eurotiomycetes</taxon>
        <taxon>Eurotiomycetidae</taxon>
        <taxon>Onygenales</taxon>
        <taxon>Ajellomycetaceae</taxon>
        <taxon>Emergomyces</taxon>
    </lineage>
</organism>
<accession>A0A0G2IE18</accession>
<protein>
    <submittedName>
        <fullName evidence="1">Uncharacterized protein</fullName>
    </submittedName>
</protein>
<evidence type="ECO:0000313" key="1">
    <source>
        <dbReference type="EMBL" id="KKZ68818.1"/>
    </source>
</evidence>
<reference evidence="2" key="1">
    <citation type="journal article" date="2015" name="PLoS Genet.">
        <title>The dynamic genome and transcriptome of the human fungal pathogen Blastomyces and close relative Emmonsia.</title>
        <authorList>
            <person name="Munoz J.F."/>
            <person name="Gauthier G.M."/>
            <person name="Desjardins C.A."/>
            <person name="Gallo J.E."/>
            <person name="Holder J."/>
            <person name="Sullivan T.D."/>
            <person name="Marty A.J."/>
            <person name="Carmen J.C."/>
            <person name="Chen Z."/>
            <person name="Ding L."/>
            <person name="Gujja S."/>
            <person name="Magrini V."/>
            <person name="Misas E."/>
            <person name="Mitreva M."/>
            <person name="Priest M."/>
            <person name="Saif S."/>
            <person name="Whiston E.A."/>
            <person name="Young S."/>
            <person name="Zeng Q."/>
            <person name="Goldman W.E."/>
            <person name="Mardis E.R."/>
            <person name="Taylor J.W."/>
            <person name="McEwen J.G."/>
            <person name="Clay O.K."/>
            <person name="Klein B.S."/>
            <person name="Cuomo C.A."/>
        </authorList>
    </citation>
    <scope>NUCLEOTIDE SEQUENCE [LARGE SCALE GENOMIC DNA]</scope>
    <source>
        <strain evidence="2">UAMH 3008</strain>
    </source>
</reference>
<proteinExistence type="predicted"/>
<dbReference type="AlphaFoldDB" id="A0A0G2IE18"/>
<comment type="caution">
    <text evidence="1">The sequence shown here is derived from an EMBL/GenBank/DDBJ whole genome shotgun (WGS) entry which is preliminary data.</text>
</comment>
<name>A0A0G2IE18_9EURO</name>
<dbReference type="VEuPathDB" id="FungiDB:EMCG_00982"/>
<sequence>MYYHPLWPLILGGLKGTPVKNPNKYSGGSSEPHSCCAKEVTCQPNADCAQHYSCLQLAMGDIHQIKCGTPLSPNSCWSMDIAQKYKINRLTPSSSDPAQLAATGEPVGLVGPVKQDGLNDGLWTWCAADLSCSRDSDCMHFPDCVRLSGGDDSNIGCGAGVQPNSCWTWTSRPNVVN</sequence>
<dbReference type="OrthoDB" id="10532438at2759"/>
<gene>
    <name evidence="1" type="ORF">EMCG_00982</name>
</gene>
<dbReference type="Proteomes" id="UP000034164">
    <property type="component" value="Unassembled WGS sequence"/>
</dbReference>
<evidence type="ECO:0000313" key="2">
    <source>
        <dbReference type="Proteomes" id="UP000034164"/>
    </source>
</evidence>